<evidence type="ECO:0000256" key="1">
    <source>
        <dbReference type="SAM" id="Phobius"/>
    </source>
</evidence>
<name>A0A7J0E599_9ERIC</name>
<protein>
    <submittedName>
        <fullName evidence="2">Uncharacterized protein</fullName>
    </submittedName>
</protein>
<evidence type="ECO:0000313" key="2">
    <source>
        <dbReference type="EMBL" id="GFY81356.1"/>
    </source>
</evidence>
<accession>A0A7J0E599</accession>
<comment type="caution">
    <text evidence="2">The sequence shown here is derived from an EMBL/GenBank/DDBJ whole genome shotgun (WGS) entry which is preliminary data.</text>
</comment>
<keyword evidence="1" id="KW-1133">Transmembrane helix</keyword>
<keyword evidence="3" id="KW-1185">Reference proteome</keyword>
<feature type="transmembrane region" description="Helical" evidence="1">
    <location>
        <begin position="6"/>
        <end position="24"/>
    </location>
</feature>
<reference evidence="2 3" key="1">
    <citation type="submission" date="2019-07" db="EMBL/GenBank/DDBJ databases">
        <title>De Novo Assembly of kiwifruit Actinidia rufa.</title>
        <authorList>
            <person name="Sugita-Konishi S."/>
            <person name="Sato K."/>
            <person name="Mori E."/>
            <person name="Abe Y."/>
            <person name="Kisaki G."/>
            <person name="Hamano K."/>
            <person name="Suezawa K."/>
            <person name="Otani M."/>
            <person name="Fukuda T."/>
            <person name="Manabe T."/>
            <person name="Gomi K."/>
            <person name="Tabuchi M."/>
            <person name="Akimitsu K."/>
            <person name="Kataoka I."/>
        </authorList>
    </citation>
    <scope>NUCLEOTIDE SEQUENCE [LARGE SCALE GENOMIC DNA]</scope>
    <source>
        <strain evidence="3">cv. Fuchu</strain>
    </source>
</reference>
<sequence length="92" mass="10510">MLLHYLTEAIGVGLVLAFTSFFVYEQYEAEMDGIVKILLIVMKEATGLLMNNLPVYVTSFLHNSETLNESERHEKENYEKSHIPSLLFSLGK</sequence>
<dbReference type="Proteomes" id="UP000585474">
    <property type="component" value="Unassembled WGS sequence"/>
</dbReference>
<proteinExistence type="predicted"/>
<organism evidence="2 3">
    <name type="scientific">Actinidia rufa</name>
    <dbReference type="NCBI Taxonomy" id="165716"/>
    <lineage>
        <taxon>Eukaryota</taxon>
        <taxon>Viridiplantae</taxon>
        <taxon>Streptophyta</taxon>
        <taxon>Embryophyta</taxon>
        <taxon>Tracheophyta</taxon>
        <taxon>Spermatophyta</taxon>
        <taxon>Magnoliopsida</taxon>
        <taxon>eudicotyledons</taxon>
        <taxon>Gunneridae</taxon>
        <taxon>Pentapetalae</taxon>
        <taxon>asterids</taxon>
        <taxon>Ericales</taxon>
        <taxon>Actinidiaceae</taxon>
        <taxon>Actinidia</taxon>
    </lineage>
</organism>
<keyword evidence="1" id="KW-0472">Membrane</keyword>
<dbReference type="OrthoDB" id="10058185at2759"/>
<gene>
    <name evidence="2" type="ORF">Acr_01g0011650</name>
</gene>
<evidence type="ECO:0000313" key="3">
    <source>
        <dbReference type="Proteomes" id="UP000585474"/>
    </source>
</evidence>
<dbReference type="AlphaFoldDB" id="A0A7J0E599"/>
<keyword evidence="1" id="KW-0812">Transmembrane</keyword>
<dbReference type="EMBL" id="BJWL01000001">
    <property type="protein sequence ID" value="GFY81356.1"/>
    <property type="molecule type" value="Genomic_DNA"/>
</dbReference>